<evidence type="ECO:0000256" key="5">
    <source>
        <dbReference type="ARBA" id="ARBA00022840"/>
    </source>
</evidence>
<dbReference type="InterPro" id="IPR004308">
    <property type="entry name" value="GCS"/>
</dbReference>
<evidence type="ECO:0000313" key="7">
    <source>
        <dbReference type="EMBL" id="CAI3986927.1"/>
    </source>
</evidence>
<keyword evidence="2 6" id="KW-0436">Ligase</keyword>
<reference evidence="7" key="1">
    <citation type="submission" date="2022-10" db="EMBL/GenBank/DDBJ databases">
        <authorList>
            <person name="Chen Y."/>
            <person name="Dougan E. K."/>
            <person name="Chan C."/>
            <person name="Rhodes N."/>
            <person name="Thang M."/>
        </authorList>
    </citation>
    <scope>NUCLEOTIDE SEQUENCE</scope>
</reference>
<comment type="caution">
    <text evidence="7">The sequence shown here is derived from an EMBL/GenBank/DDBJ whole genome shotgun (WGS) entry which is preliminary data.</text>
</comment>
<evidence type="ECO:0000313" key="9">
    <source>
        <dbReference type="Proteomes" id="UP001152797"/>
    </source>
</evidence>
<dbReference type="Proteomes" id="UP001152797">
    <property type="component" value="Unassembled WGS sequence"/>
</dbReference>
<organism evidence="7">
    <name type="scientific">Cladocopium goreaui</name>
    <dbReference type="NCBI Taxonomy" id="2562237"/>
    <lineage>
        <taxon>Eukaryota</taxon>
        <taxon>Sar</taxon>
        <taxon>Alveolata</taxon>
        <taxon>Dinophyceae</taxon>
        <taxon>Suessiales</taxon>
        <taxon>Symbiodiniaceae</taxon>
        <taxon>Cladocopium</taxon>
    </lineage>
</organism>
<gene>
    <name evidence="7" type="ORF">C1SCF055_LOCUS14240</name>
</gene>
<keyword evidence="5 6" id="KW-0067">ATP-binding</keyword>
<sequence length="529" mass="59080">MLIQVIAIARVLAQQILEERWDVYQPISKVEENLRRSEGLAAVTRSRFHFRRDFLGGATKDLGDFSLEEILFGDGHGVFARCLSFMQRKHEAGACSATTLQRFTKYVELFRRRCAGELPTPAAWLRQRLAAHKDYAGGSVVPREFVKDMVVLAASLSQQPRAAPRCESPGSPVALGRRKVSQREQHRGCWRPNGRVFGNECVAPSTPLLRAIPRSTSALNSRQRCDGPFHRQLPFEVAIRWTVAPRRGVDRYGGNEAASIEDMHAVNDPAADTAANFMGREAPRNVSQRKSMLPGQRPWNAFKRGTQIIVLLWSLSVIWALVKSVLNTYDAWKSEKEAALRDAPQHIVELPHFFTPSLCAGLQDELQRSSHVLPWSSWTQAKFESPVLDAGCGWDTAEDVSLTCDATSCTAALLQRGGRNVTLCTAIPRGGQLTLTPLLSWTLTSGASPLRNLALQIQGESLHIYAATHQDGLLLLRPRGEQLRPVLEVETSKERGSWTPELLLVLKDVLFSFRPEESCWWVARILHLT</sequence>
<dbReference type="GO" id="GO:0005524">
    <property type="term" value="F:ATP binding"/>
    <property type="evidence" value="ECO:0007669"/>
    <property type="project" value="UniProtKB-UniRule"/>
</dbReference>
<dbReference type="PANTHER" id="PTHR11164:SF0">
    <property type="entry name" value="GLUTAMATE--CYSTEINE LIGASE CATALYTIC SUBUNIT"/>
    <property type="match status" value="1"/>
</dbReference>
<comment type="similarity">
    <text evidence="6">Belongs to the glutamate--cysteine ligase type 3 family.</text>
</comment>
<dbReference type="Pfam" id="PF03074">
    <property type="entry name" value="GCS"/>
    <property type="match status" value="1"/>
</dbReference>
<keyword evidence="9" id="KW-1185">Reference proteome</keyword>
<dbReference type="GO" id="GO:0004357">
    <property type="term" value="F:glutamate-cysteine ligase activity"/>
    <property type="evidence" value="ECO:0007669"/>
    <property type="project" value="UniProtKB-UniRule"/>
</dbReference>
<dbReference type="AlphaFoldDB" id="A0A9P1C7G5"/>
<evidence type="ECO:0000256" key="2">
    <source>
        <dbReference type="ARBA" id="ARBA00022598"/>
    </source>
</evidence>
<comment type="catalytic activity">
    <reaction evidence="6">
        <text>L-cysteine + L-glutamate + ATP = gamma-L-glutamyl-L-cysteine + ADP + phosphate + H(+)</text>
        <dbReference type="Rhea" id="RHEA:13285"/>
        <dbReference type="ChEBI" id="CHEBI:15378"/>
        <dbReference type="ChEBI" id="CHEBI:29985"/>
        <dbReference type="ChEBI" id="CHEBI:30616"/>
        <dbReference type="ChEBI" id="CHEBI:35235"/>
        <dbReference type="ChEBI" id="CHEBI:43474"/>
        <dbReference type="ChEBI" id="CHEBI:58173"/>
        <dbReference type="ChEBI" id="CHEBI:456216"/>
        <dbReference type="EC" id="6.3.2.2"/>
    </reaction>
</comment>
<name>A0A9P1C7G5_9DINO</name>
<protein>
    <recommendedName>
        <fullName evidence="1 6">Glutamate--cysteine ligase</fullName>
        <ecNumber evidence="1 6">6.3.2.2</ecNumber>
    </recommendedName>
    <alternativeName>
        <fullName evidence="6">Gamma-ECS</fullName>
    </alternativeName>
    <alternativeName>
        <fullName evidence="6">Gamma-glutamylcysteine synthetase</fullName>
    </alternativeName>
</protein>
<evidence type="ECO:0000256" key="3">
    <source>
        <dbReference type="ARBA" id="ARBA00022684"/>
    </source>
</evidence>
<evidence type="ECO:0000256" key="4">
    <source>
        <dbReference type="ARBA" id="ARBA00022741"/>
    </source>
</evidence>
<evidence type="ECO:0000256" key="6">
    <source>
        <dbReference type="RuleBase" id="RU367135"/>
    </source>
</evidence>
<evidence type="ECO:0000256" key="1">
    <source>
        <dbReference type="ARBA" id="ARBA00012220"/>
    </source>
</evidence>
<dbReference type="PANTHER" id="PTHR11164">
    <property type="entry name" value="GLUTAMATE CYSTEINE LIGASE"/>
    <property type="match status" value="1"/>
</dbReference>
<dbReference type="EMBL" id="CAMXCT020001115">
    <property type="protein sequence ID" value="CAL1140302.1"/>
    <property type="molecule type" value="Genomic_DNA"/>
</dbReference>
<evidence type="ECO:0000313" key="8">
    <source>
        <dbReference type="EMBL" id="CAL4774239.1"/>
    </source>
</evidence>
<proteinExistence type="inferred from homology"/>
<keyword evidence="3 6" id="KW-0317">Glutathione biosynthesis</keyword>
<reference evidence="8 9" key="2">
    <citation type="submission" date="2024-05" db="EMBL/GenBank/DDBJ databases">
        <authorList>
            <person name="Chen Y."/>
            <person name="Shah S."/>
            <person name="Dougan E. K."/>
            <person name="Thang M."/>
            <person name="Chan C."/>
        </authorList>
    </citation>
    <scope>NUCLEOTIDE SEQUENCE [LARGE SCALE GENOMIC DNA]</scope>
</reference>
<dbReference type="EC" id="6.3.2.2" evidence="1 6"/>
<dbReference type="Gene3D" id="1.10.8.960">
    <property type="match status" value="1"/>
</dbReference>
<accession>A0A9P1C7G5</accession>
<dbReference type="EMBL" id="CAMXCT030001115">
    <property type="protein sequence ID" value="CAL4774239.1"/>
    <property type="molecule type" value="Genomic_DNA"/>
</dbReference>
<keyword evidence="4 6" id="KW-0547">Nucleotide-binding</keyword>
<dbReference type="EMBL" id="CAMXCT010001115">
    <property type="protein sequence ID" value="CAI3986927.1"/>
    <property type="molecule type" value="Genomic_DNA"/>
</dbReference>
<dbReference type="GO" id="GO:0006750">
    <property type="term" value="P:glutathione biosynthetic process"/>
    <property type="evidence" value="ECO:0007669"/>
    <property type="project" value="UniProtKB-UniRule"/>
</dbReference>
<comment type="pathway">
    <text evidence="6">Sulfur metabolism; glutathione biosynthesis; glutathione from L-cysteine and L-glutamate: step 1/2.</text>
</comment>